<keyword evidence="5" id="KW-1185">Reference proteome</keyword>
<feature type="domain" description="Polysaccharide export protein N-terminal" evidence="3">
    <location>
        <begin position="78"/>
        <end position="161"/>
    </location>
</feature>
<dbReference type="Proteomes" id="UP001556098">
    <property type="component" value="Unassembled WGS sequence"/>
</dbReference>
<dbReference type="InterPro" id="IPR049712">
    <property type="entry name" value="Poly_export"/>
</dbReference>
<evidence type="ECO:0000256" key="1">
    <source>
        <dbReference type="ARBA" id="ARBA00022729"/>
    </source>
</evidence>
<keyword evidence="1 2" id="KW-0732">Signal</keyword>
<dbReference type="PANTHER" id="PTHR33619">
    <property type="entry name" value="POLYSACCHARIDE EXPORT PROTEIN GFCE-RELATED"/>
    <property type="match status" value="1"/>
</dbReference>
<dbReference type="PROSITE" id="PS51257">
    <property type="entry name" value="PROKAR_LIPOPROTEIN"/>
    <property type="match status" value="1"/>
</dbReference>
<dbReference type="PANTHER" id="PTHR33619:SF3">
    <property type="entry name" value="POLYSACCHARIDE EXPORT PROTEIN GFCE-RELATED"/>
    <property type="match status" value="1"/>
</dbReference>
<feature type="chain" id="PRO_5046200464" evidence="2">
    <location>
        <begin position="26"/>
        <end position="379"/>
    </location>
</feature>
<evidence type="ECO:0000313" key="4">
    <source>
        <dbReference type="EMBL" id="MEW9920324.1"/>
    </source>
</evidence>
<evidence type="ECO:0000256" key="2">
    <source>
        <dbReference type="SAM" id="SignalP"/>
    </source>
</evidence>
<comment type="caution">
    <text evidence="4">The sequence shown here is derived from an EMBL/GenBank/DDBJ whole genome shotgun (WGS) entry which is preliminary data.</text>
</comment>
<dbReference type="RefSeq" id="WP_367878029.1">
    <property type="nucleotide sequence ID" value="NZ_JBFNXX010000008.1"/>
</dbReference>
<protein>
    <submittedName>
        <fullName evidence="4">Polysaccharide biosynthesis/export family protein</fullName>
    </submittedName>
</protein>
<dbReference type="EMBL" id="JBFNXX010000008">
    <property type="protein sequence ID" value="MEW9920324.1"/>
    <property type="molecule type" value="Genomic_DNA"/>
</dbReference>
<organism evidence="4 5">
    <name type="scientific">Sulfitobacter sediminis</name>
    <dbReference type="NCBI Taxonomy" id="3234186"/>
    <lineage>
        <taxon>Bacteria</taxon>
        <taxon>Pseudomonadati</taxon>
        <taxon>Pseudomonadota</taxon>
        <taxon>Alphaproteobacteria</taxon>
        <taxon>Rhodobacterales</taxon>
        <taxon>Roseobacteraceae</taxon>
        <taxon>Sulfitobacter</taxon>
    </lineage>
</organism>
<accession>A0ABV3RN39</accession>
<dbReference type="Gene3D" id="3.30.1950.10">
    <property type="entry name" value="wza like domain"/>
    <property type="match status" value="1"/>
</dbReference>
<reference evidence="4 5" key="1">
    <citation type="submission" date="2024-07" db="EMBL/GenBank/DDBJ databases">
        <title>Marimonas sp.nov., isolated from tidal-flat sediment.</title>
        <authorList>
            <person name="Jayan J.N."/>
            <person name="Lee S.S."/>
        </authorList>
    </citation>
    <scope>NUCLEOTIDE SEQUENCE [LARGE SCALE GENOMIC DNA]</scope>
    <source>
        <strain evidence="4 5">MJW-29</strain>
    </source>
</reference>
<dbReference type="Pfam" id="PF02563">
    <property type="entry name" value="Poly_export"/>
    <property type="match status" value="1"/>
</dbReference>
<evidence type="ECO:0000259" key="3">
    <source>
        <dbReference type="Pfam" id="PF02563"/>
    </source>
</evidence>
<feature type="signal peptide" evidence="2">
    <location>
        <begin position="1"/>
        <end position="25"/>
    </location>
</feature>
<dbReference type="Gene3D" id="3.10.560.10">
    <property type="entry name" value="Outer membrane lipoprotein wza domain like"/>
    <property type="match status" value="2"/>
</dbReference>
<evidence type="ECO:0000313" key="5">
    <source>
        <dbReference type="Proteomes" id="UP001556098"/>
    </source>
</evidence>
<name>A0ABV3RN39_9RHOB</name>
<sequence>MKPVFARITRPIAVAVLLTALGACALPRPGPTKGEILNAEFEESSGTQIVEVDERINRIVAVSPSSSLPASFRKAGAAAPDRIRPGDTLSFTVYENVADGVLSRGKSGASRLQELQVDEGGFVFIPYAGRIRAAGNSPERLRQIITEKLATLTPEPQVLVQRAAGDDATVSILGDGIRSQGVYPIERSSRRLMEMLATAGGVTAPAEVVRITVLRNQSKGELWFEDVYDHPEYDIALRAGDRILVQRDPRGFTIFGATGKQTNELFGSRQPSALEAVAQVGGLRTRDADPTGLFVVRRQDADLTNRVLGRNEVSEEVSVIYVLDLTKPNGLPLARDFDIRDGDTIYVTEAPAVQWRKSLDIIRNTTATAAAVERVSTSN</sequence>
<gene>
    <name evidence="4" type="ORF">AB2B41_11955</name>
</gene>
<proteinExistence type="predicted"/>
<dbReference type="InterPro" id="IPR003715">
    <property type="entry name" value="Poly_export_N"/>
</dbReference>